<keyword evidence="1" id="KW-0732">Signal</keyword>
<protein>
    <submittedName>
        <fullName evidence="3">LysM peptidoglycan-binding domain-containing protein</fullName>
    </submittedName>
</protein>
<dbReference type="SUPFAM" id="SSF54106">
    <property type="entry name" value="LysM domain"/>
    <property type="match status" value="4"/>
</dbReference>
<name>A0A4Q1KAG6_9FLAO</name>
<dbReference type="CDD" id="cd00118">
    <property type="entry name" value="LysM"/>
    <property type="match status" value="4"/>
</dbReference>
<reference evidence="4" key="1">
    <citation type="submission" date="2019-01" db="EMBL/GenBank/DDBJ databases">
        <title>Cytophagaceae bacterium strain CAR-16.</title>
        <authorList>
            <person name="Chen W.-M."/>
        </authorList>
    </citation>
    <scope>NUCLEOTIDE SEQUENCE [LARGE SCALE GENOMIC DNA]</scope>
    <source>
        <strain evidence="4">WWJ-16</strain>
    </source>
</reference>
<evidence type="ECO:0000256" key="1">
    <source>
        <dbReference type="SAM" id="SignalP"/>
    </source>
</evidence>
<evidence type="ECO:0000313" key="4">
    <source>
        <dbReference type="Proteomes" id="UP000289857"/>
    </source>
</evidence>
<dbReference type="PANTHER" id="PTHR33734:SF22">
    <property type="entry name" value="MEMBRANE-BOUND LYTIC MUREIN TRANSGLYCOSYLASE D"/>
    <property type="match status" value="1"/>
</dbReference>
<dbReference type="SMART" id="SM00257">
    <property type="entry name" value="LysM"/>
    <property type="match status" value="4"/>
</dbReference>
<feature type="domain" description="LysM" evidence="2">
    <location>
        <begin position="22"/>
        <end position="65"/>
    </location>
</feature>
<proteinExistence type="predicted"/>
<dbReference type="RefSeq" id="WP_129460738.1">
    <property type="nucleotide sequence ID" value="NZ_SBKN01000002.1"/>
</dbReference>
<gene>
    <name evidence="3" type="ORF">EQG61_04605</name>
</gene>
<dbReference type="Gene3D" id="3.40.50.2300">
    <property type="match status" value="1"/>
</dbReference>
<dbReference type="InterPro" id="IPR028082">
    <property type="entry name" value="Peripla_BP_I"/>
</dbReference>
<feature type="chain" id="PRO_5020326675" evidence="1">
    <location>
        <begin position="20"/>
        <end position="646"/>
    </location>
</feature>
<dbReference type="SUPFAM" id="SSF53822">
    <property type="entry name" value="Periplasmic binding protein-like I"/>
    <property type="match status" value="1"/>
</dbReference>
<dbReference type="PANTHER" id="PTHR33734">
    <property type="entry name" value="LYSM DOMAIN-CONTAINING GPI-ANCHORED PROTEIN 2"/>
    <property type="match status" value="1"/>
</dbReference>
<organism evidence="3 4">
    <name type="scientific">Flavobacterium stagni</name>
    <dbReference type="NCBI Taxonomy" id="2506421"/>
    <lineage>
        <taxon>Bacteria</taxon>
        <taxon>Pseudomonadati</taxon>
        <taxon>Bacteroidota</taxon>
        <taxon>Flavobacteriia</taxon>
        <taxon>Flavobacteriales</taxon>
        <taxon>Flavobacteriaceae</taxon>
        <taxon>Flavobacterium</taxon>
    </lineage>
</organism>
<feature type="domain" description="LysM" evidence="2">
    <location>
        <begin position="94"/>
        <end position="138"/>
    </location>
</feature>
<dbReference type="Gene3D" id="3.10.350.10">
    <property type="entry name" value="LysM domain"/>
    <property type="match status" value="4"/>
</dbReference>
<keyword evidence="4" id="KW-1185">Reference proteome</keyword>
<dbReference type="AlphaFoldDB" id="A0A4Q1KAG6"/>
<feature type="domain" description="LysM" evidence="2">
    <location>
        <begin position="163"/>
        <end position="206"/>
    </location>
</feature>
<dbReference type="Pfam" id="PF01476">
    <property type="entry name" value="LysM"/>
    <property type="match status" value="4"/>
</dbReference>
<sequence>MLKRVVFGFLVLATVTVMAQTKKHTVAKGETVVSIAQKYQVTPYDIYKVNPDAKSGIQPNMVLVIPPNAVLPKTTTKPTSTIPAVAVAKPTVPNTHTVLAKETIYSISKKYGLEKGVLEALNPSLSANGLQVGQVLALKKGVTVPKSNATPTAPMPAPSTTEITHVVRAQETKYGIANLYGVSIEELEAQNPQTKDGLSIGDVLKIKKAVTKSNDNLPKVKPIETSDYEVKSGETLYSLTKHFNLSESALIRMNPELKDGLKQGMVIKVPAQIAFVKERTGSGIKDFSRSLSNQKRKELVLFLPFNASRIQNDTVTGVVERLKKDKFLNMTLDFYSGALMAIDSAKTLGMNFNIRIYDSQESRNSTAALDIIKNEDFSNTNAVIGPFYQINVERVAMALESKNIPVISPLSREEGKGYTNLYQSTPLPDVTKAAMLDYLQSKNGNIIAVVSPKKQSMRQYLKDFYEKVKIVGVADNGSVVADSIKKHFVKDRTNYVILATEKTGAVMTTTASMVAAQKDYPVQLVILEANETLDYEEIPIARLTKLKLMYPSVTRENDSDKARQFDVAYRKKNKVFPNQYAVRGFDLTFDTLVRLAQDKDFEDTLDDASEQIENRFDYAKKVSGGYTNNGIYILYYDEDLTIKQAN</sequence>
<dbReference type="OrthoDB" id="2149800at2"/>
<dbReference type="EMBL" id="SBKN01000002">
    <property type="protein sequence ID" value="RXR23255.1"/>
    <property type="molecule type" value="Genomic_DNA"/>
</dbReference>
<accession>A0A4Q1KAG6</accession>
<comment type="caution">
    <text evidence="3">The sequence shown here is derived from an EMBL/GenBank/DDBJ whole genome shotgun (WGS) entry which is preliminary data.</text>
</comment>
<dbReference type="Proteomes" id="UP000289857">
    <property type="component" value="Unassembled WGS sequence"/>
</dbReference>
<dbReference type="InterPro" id="IPR018392">
    <property type="entry name" value="LysM"/>
</dbReference>
<evidence type="ECO:0000259" key="2">
    <source>
        <dbReference type="PROSITE" id="PS51782"/>
    </source>
</evidence>
<evidence type="ECO:0000313" key="3">
    <source>
        <dbReference type="EMBL" id="RXR23255.1"/>
    </source>
</evidence>
<feature type="signal peptide" evidence="1">
    <location>
        <begin position="1"/>
        <end position="19"/>
    </location>
</feature>
<feature type="domain" description="LysM" evidence="2">
    <location>
        <begin position="226"/>
        <end position="269"/>
    </location>
</feature>
<dbReference type="InterPro" id="IPR036779">
    <property type="entry name" value="LysM_dom_sf"/>
</dbReference>
<dbReference type="PROSITE" id="PS51782">
    <property type="entry name" value="LYSM"/>
    <property type="match status" value="4"/>
</dbReference>